<keyword evidence="5" id="KW-1185">Reference proteome</keyword>
<feature type="compositionally biased region" description="Polar residues" evidence="1">
    <location>
        <begin position="1087"/>
        <end position="1100"/>
    </location>
</feature>
<keyword evidence="2" id="KW-0812">Transmembrane</keyword>
<feature type="region of interest" description="Disordered" evidence="1">
    <location>
        <begin position="943"/>
        <end position="965"/>
    </location>
</feature>
<dbReference type="PROSITE" id="PS50853">
    <property type="entry name" value="FN3"/>
    <property type="match status" value="1"/>
</dbReference>
<comment type="caution">
    <text evidence="4">The sequence shown here is derived from an EMBL/GenBank/DDBJ whole genome shotgun (WGS) entry which is preliminary data.</text>
</comment>
<gene>
    <name evidence="4" type="ORF">Fcan01_02782</name>
</gene>
<evidence type="ECO:0000313" key="4">
    <source>
        <dbReference type="EMBL" id="OXA62498.1"/>
    </source>
</evidence>
<dbReference type="Pfam" id="PF08434">
    <property type="entry name" value="CLCA"/>
    <property type="match status" value="2"/>
</dbReference>
<protein>
    <submittedName>
        <fullName evidence="4">Calcium-activated chloride channel regulator 2</fullName>
    </submittedName>
</protein>
<evidence type="ECO:0000259" key="3">
    <source>
        <dbReference type="PROSITE" id="PS50853"/>
    </source>
</evidence>
<feature type="region of interest" description="Disordered" evidence="1">
    <location>
        <begin position="1044"/>
        <end position="1133"/>
    </location>
</feature>
<dbReference type="InterPro" id="IPR003961">
    <property type="entry name" value="FN3_dom"/>
</dbReference>
<keyword evidence="2" id="KW-1133">Transmembrane helix</keyword>
<reference evidence="4 5" key="1">
    <citation type="submission" date="2015-12" db="EMBL/GenBank/DDBJ databases">
        <title>The genome of Folsomia candida.</title>
        <authorList>
            <person name="Faddeeva A."/>
            <person name="Derks M.F."/>
            <person name="Anvar Y."/>
            <person name="Smit S."/>
            <person name="Van Straalen N."/>
            <person name="Roelofs D."/>
        </authorList>
    </citation>
    <scope>NUCLEOTIDE SEQUENCE [LARGE SCALE GENOMIC DNA]</scope>
    <source>
        <strain evidence="4 5">VU population</strain>
        <tissue evidence="4">Whole body</tissue>
    </source>
</reference>
<dbReference type="STRING" id="158441.A0A226EZ96"/>
<evidence type="ECO:0000313" key="5">
    <source>
        <dbReference type="Proteomes" id="UP000198287"/>
    </source>
</evidence>
<feature type="transmembrane region" description="Helical" evidence="2">
    <location>
        <begin position="982"/>
        <end position="1006"/>
    </location>
</feature>
<organism evidence="4 5">
    <name type="scientific">Folsomia candida</name>
    <name type="common">Springtail</name>
    <dbReference type="NCBI Taxonomy" id="158441"/>
    <lineage>
        <taxon>Eukaryota</taxon>
        <taxon>Metazoa</taxon>
        <taxon>Ecdysozoa</taxon>
        <taxon>Arthropoda</taxon>
        <taxon>Hexapoda</taxon>
        <taxon>Collembola</taxon>
        <taxon>Entomobryomorpha</taxon>
        <taxon>Isotomoidea</taxon>
        <taxon>Isotomidae</taxon>
        <taxon>Proisotominae</taxon>
        <taxon>Folsomia</taxon>
    </lineage>
</organism>
<dbReference type="EMBL" id="LNIX01000001">
    <property type="protein sequence ID" value="OXA62498.1"/>
    <property type="molecule type" value="Genomic_DNA"/>
</dbReference>
<dbReference type="Proteomes" id="UP000198287">
    <property type="component" value="Unassembled WGS sequence"/>
</dbReference>
<sequence length="1212" mass="132748">MTMMKSKFSNSVKIISRSSSEGSDMEDLINCQSDLERTASHSYSSSSPSFRRGGGGTKGRIILTLFICTSLMLGTGNGLRINSHGGYEDLVVSIGNDVPPIACQQLIQNLQLIFTSASEYLNTATKGRAYFHRVHIILPAAWDYRACGKMLPNSYTSASSIRDSQFRIGGEHPVFGHNPWTQQSKGCGQQGDMISAGFQYVLQYNDTEAGHSTPVFEETGFENDPIYPTAYYHGTGSKDERKPTSCTNRPLTGNWSGTCNPSGANCAFVPFLNGNDNITSSIMSNPHLPHVTTFCDSTNHNRQAPTKQNFLCDHKSISEIINSHPDFHNISLPRSGRATPEFVIKQLTQPRFVLMVEETGNMNLRDVWRFLKLAVRKLIKYDLPTGTQIGLMTVSSDIRILANMTVLDDNVRAILAEKLPNYPNIESGSGTLSLRKGISQSINASFNHVVMLACPEKKSAHIILPTRMLKWNGGRVGGSVIILISQGTISPLDLEASVHLLKMEDVALATIEYPSIGDGKISALSQATNSPHFAIRETGVGTVSHMSTYIQLVNSLMSIQNLYCGNLVKKRVLIHQAEFKGDAPSVVESQFNFDAAQVPAEFHVYIPSSIDPKVNRVELTSPAGTKFSDHTSTLHDINVMKMGVLIDQPGIWRYRIERLGDSHQSHFVQVVTNTLATNMAHEEVTVRVFSNVDDEARGANLSQMPLILYASVKRGLSPVIDAEVECLIVAGTHKWSIKLWDNGNGDPDLTKDDGIYSRYIIPPPSVQSSVLEITVKVLSSPYKTKYIGTDNSIGGHTSYRRKQQTVETCCGSRLISSDSPALKTMAYTERVSFYSVKVSNARNSEIYPPSRIGDLRLVDSYDTTVTLSFTAPGDDYDHKTVDMYQVFYRRSFDSVAVLKEQVLSQDIPAGSEVNMTIRLPSHGIFYLSIVAIDPYKVKGKSSNTVQVKAEPPPPETNTGSSESQIDIEAKKNSEGKLTSTDIALIIVGVIAFFILLAVIIVVCVYCRRRNSKGMGSTDTHISTISDTSKAPIHWSASQLLSEHEKRQSMTYAPSSHSGGVPASQQGSYGQNVHHHHVGGGIGHFNGSPGSSTRSFRSISDNARKTSVDYESCSSDPTIRSAKGGGPTDYETPIESDQENYRTIDSYSGIPPYRLVNGIPHHNYNIPRGSAASHPAVPAVNSSNSSSHMQYNPNIQGSLTSVNSKARRNITMV</sequence>
<dbReference type="OMA" id="WTYTIER"/>
<dbReference type="OrthoDB" id="687730at2759"/>
<evidence type="ECO:0000256" key="1">
    <source>
        <dbReference type="SAM" id="MobiDB-lite"/>
    </source>
</evidence>
<feature type="compositionally biased region" description="Low complexity" evidence="1">
    <location>
        <begin position="1174"/>
        <end position="1186"/>
    </location>
</feature>
<name>A0A226EZ96_FOLCA</name>
<feature type="region of interest" description="Disordered" evidence="1">
    <location>
        <begin position="1174"/>
        <end position="1194"/>
    </location>
</feature>
<feature type="domain" description="Fibronectin type-III" evidence="3">
    <location>
        <begin position="848"/>
        <end position="952"/>
    </location>
</feature>
<dbReference type="AlphaFoldDB" id="A0A226EZ96"/>
<dbReference type="InterPro" id="IPR013642">
    <property type="entry name" value="CLCA_N"/>
</dbReference>
<feature type="compositionally biased region" description="Polar residues" evidence="1">
    <location>
        <begin position="1048"/>
        <end position="1070"/>
    </location>
</feature>
<evidence type="ECO:0000256" key="2">
    <source>
        <dbReference type="SAM" id="Phobius"/>
    </source>
</evidence>
<accession>A0A226EZ96</accession>
<proteinExistence type="predicted"/>
<keyword evidence="2" id="KW-0472">Membrane</keyword>